<accession>A0A9D4PYA4</accession>
<evidence type="ECO:0000313" key="3">
    <source>
        <dbReference type="Proteomes" id="UP000821837"/>
    </source>
</evidence>
<dbReference type="EMBL" id="JABSTV010001250">
    <property type="protein sequence ID" value="KAH7957374.1"/>
    <property type="molecule type" value="Genomic_DNA"/>
</dbReference>
<sequence>MANIGDLIEELSGEVDVAAVLSPAVTKAEDAGSPRRTRVACATVYELEPTTHGFWRQGVVRLRPSSPPRIPHASILGPARQRQLQLGASSPGPVAKRENEPERRVSRPWPVV</sequence>
<evidence type="ECO:0000256" key="1">
    <source>
        <dbReference type="SAM" id="MobiDB-lite"/>
    </source>
</evidence>
<proteinExistence type="predicted"/>
<feature type="compositionally biased region" description="Basic and acidic residues" evidence="1">
    <location>
        <begin position="95"/>
        <end position="105"/>
    </location>
</feature>
<feature type="region of interest" description="Disordered" evidence="1">
    <location>
        <begin position="65"/>
        <end position="112"/>
    </location>
</feature>
<dbReference type="Proteomes" id="UP000821837">
    <property type="component" value="Unassembled WGS sequence"/>
</dbReference>
<organism evidence="2 3">
    <name type="scientific">Rhipicephalus sanguineus</name>
    <name type="common">Brown dog tick</name>
    <name type="synonym">Ixodes sanguineus</name>
    <dbReference type="NCBI Taxonomy" id="34632"/>
    <lineage>
        <taxon>Eukaryota</taxon>
        <taxon>Metazoa</taxon>
        <taxon>Ecdysozoa</taxon>
        <taxon>Arthropoda</taxon>
        <taxon>Chelicerata</taxon>
        <taxon>Arachnida</taxon>
        <taxon>Acari</taxon>
        <taxon>Parasitiformes</taxon>
        <taxon>Ixodida</taxon>
        <taxon>Ixodoidea</taxon>
        <taxon>Ixodidae</taxon>
        <taxon>Rhipicephalinae</taxon>
        <taxon>Rhipicephalus</taxon>
        <taxon>Rhipicephalus</taxon>
    </lineage>
</organism>
<dbReference type="AlphaFoldDB" id="A0A9D4PYA4"/>
<evidence type="ECO:0000313" key="2">
    <source>
        <dbReference type="EMBL" id="KAH7957374.1"/>
    </source>
</evidence>
<comment type="caution">
    <text evidence="2">The sequence shown here is derived from an EMBL/GenBank/DDBJ whole genome shotgun (WGS) entry which is preliminary data.</text>
</comment>
<name>A0A9D4PYA4_RHISA</name>
<reference evidence="2" key="1">
    <citation type="journal article" date="2020" name="Cell">
        <title>Large-Scale Comparative Analyses of Tick Genomes Elucidate Their Genetic Diversity and Vector Capacities.</title>
        <authorList>
            <consortium name="Tick Genome and Microbiome Consortium (TIGMIC)"/>
            <person name="Jia N."/>
            <person name="Wang J."/>
            <person name="Shi W."/>
            <person name="Du L."/>
            <person name="Sun Y."/>
            <person name="Zhan W."/>
            <person name="Jiang J.F."/>
            <person name="Wang Q."/>
            <person name="Zhang B."/>
            <person name="Ji P."/>
            <person name="Bell-Sakyi L."/>
            <person name="Cui X.M."/>
            <person name="Yuan T.T."/>
            <person name="Jiang B.G."/>
            <person name="Yang W.F."/>
            <person name="Lam T.T."/>
            <person name="Chang Q.C."/>
            <person name="Ding S.J."/>
            <person name="Wang X.J."/>
            <person name="Zhu J.G."/>
            <person name="Ruan X.D."/>
            <person name="Zhao L."/>
            <person name="Wei J.T."/>
            <person name="Ye R.Z."/>
            <person name="Que T.C."/>
            <person name="Du C.H."/>
            <person name="Zhou Y.H."/>
            <person name="Cheng J.X."/>
            <person name="Dai P.F."/>
            <person name="Guo W.B."/>
            <person name="Han X.H."/>
            <person name="Huang E.J."/>
            <person name="Li L.F."/>
            <person name="Wei W."/>
            <person name="Gao Y.C."/>
            <person name="Liu J.Z."/>
            <person name="Shao H.Z."/>
            <person name="Wang X."/>
            <person name="Wang C.C."/>
            <person name="Yang T.C."/>
            <person name="Huo Q.B."/>
            <person name="Li W."/>
            <person name="Chen H.Y."/>
            <person name="Chen S.E."/>
            <person name="Zhou L.G."/>
            <person name="Ni X.B."/>
            <person name="Tian J.H."/>
            <person name="Sheng Y."/>
            <person name="Liu T."/>
            <person name="Pan Y.S."/>
            <person name="Xia L.Y."/>
            <person name="Li J."/>
            <person name="Zhao F."/>
            <person name="Cao W.C."/>
        </authorList>
    </citation>
    <scope>NUCLEOTIDE SEQUENCE</scope>
    <source>
        <strain evidence="2">Rsan-2018</strain>
    </source>
</reference>
<gene>
    <name evidence="2" type="ORF">HPB52_018255</name>
</gene>
<keyword evidence="3" id="KW-1185">Reference proteome</keyword>
<reference evidence="2" key="2">
    <citation type="submission" date="2021-09" db="EMBL/GenBank/DDBJ databases">
        <authorList>
            <person name="Jia N."/>
            <person name="Wang J."/>
            <person name="Shi W."/>
            <person name="Du L."/>
            <person name="Sun Y."/>
            <person name="Zhan W."/>
            <person name="Jiang J."/>
            <person name="Wang Q."/>
            <person name="Zhang B."/>
            <person name="Ji P."/>
            <person name="Sakyi L.B."/>
            <person name="Cui X."/>
            <person name="Yuan T."/>
            <person name="Jiang B."/>
            <person name="Yang W."/>
            <person name="Lam T.T.-Y."/>
            <person name="Chang Q."/>
            <person name="Ding S."/>
            <person name="Wang X."/>
            <person name="Zhu J."/>
            <person name="Ruan X."/>
            <person name="Zhao L."/>
            <person name="Wei J."/>
            <person name="Que T."/>
            <person name="Du C."/>
            <person name="Cheng J."/>
            <person name="Dai P."/>
            <person name="Han X."/>
            <person name="Huang E."/>
            <person name="Gao Y."/>
            <person name="Liu J."/>
            <person name="Shao H."/>
            <person name="Ye R."/>
            <person name="Li L."/>
            <person name="Wei W."/>
            <person name="Wang X."/>
            <person name="Wang C."/>
            <person name="Huo Q."/>
            <person name="Li W."/>
            <person name="Guo W."/>
            <person name="Chen H."/>
            <person name="Chen S."/>
            <person name="Zhou L."/>
            <person name="Zhou L."/>
            <person name="Ni X."/>
            <person name="Tian J."/>
            <person name="Zhou Y."/>
            <person name="Sheng Y."/>
            <person name="Liu T."/>
            <person name="Pan Y."/>
            <person name="Xia L."/>
            <person name="Li J."/>
            <person name="Zhao F."/>
            <person name="Cao W."/>
        </authorList>
    </citation>
    <scope>NUCLEOTIDE SEQUENCE</scope>
    <source>
        <strain evidence="2">Rsan-2018</strain>
        <tissue evidence="2">Larvae</tissue>
    </source>
</reference>
<protein>
    <submittedName>
        <fullName evidence="2">Uncharacterized protein</fullName>
    </submittedName>
</protein>